<protein>
    <submittedName>
        <fullName evidence="1">Uncharacterized protein</fullName>
    </submittedName>
</protein>
<comment type="caution">
    <text evidence="1">The sequence shown here is derived from an EMBL/GenBank/DDBJ whole genome shotgun (WGS) entry which is preliminary data.</text>
</comment>
<reference evidence="1" key="1">
    <citation type="submission" date="2021-03" db="EMBL/GenBank/DDBJ databases">
        <title>Streptomyces poriferae sp. nov., a novel marine sponge-derived Actinobacteria species with anti-MRSA activity.</title>
        <authorList>
            <person name="Sandoval-Powers M."/>
            <person name="Kralova S."/>
            <person name="Nguyen G.-S."/>
            <person name="Fawwal D."/>
            <person name="Degnes K."/>
            <person name="Klinkenberg G."/>
            <person name="Sletta H."/>
            <person name="Wentzel A."/>
            <person name="Liles M.R."/>
        </authorList>
    </citation>
    <scope>NUCLEOTIDE SEQUENCE</scope>
    <source>
        <strain evidence="1">DSM 41794</strain>
    </source>
</reference>
<dbReference type="RefSeq" id="WP_206968384.1">
    <property type="nucleotide sequence ID" value="NZ_JAFLRJ010000409.1"/>
</dbReference>
<evidence type="ECO:0000313" key="2">
    <source>
        <dbReference type="Proteomes" id="UP000664167"/>
    </source>
</evidence>
<organism evidence="1 2">
    <name type="scientific">Streptomyces beijiangensis</name>
    <dbReference type="NCBI Taxonomy" id="163361"/>
    <lineage>
        <taxon>Bacteria</taxon>
        <taxon>Bacillati</taxon>
        <taxon>Actinomycetota</taxon>
        <taxon>Actinomycetes</taxon>
        <taxon>Kitasatosporales</taxon>
        <taxon>Streptomycetaceae</taxon>
        <taxon>Streptomyces</taxon>
    </lineage>
</organism>
<proteinExistence type="predicted"/>
<gene>
    <name evidence="1" type="ORF">J0695_32930</name>
</gene>
<name>A0A939FG87_9ACTN</name>
<sequence length="71" mass="7400">MLTVSKECRLLGGTEEYSALIGTPSAAKTVVLTLCTSGPASPLLADVRRAVEQAQFPGLSPTPGQPMKEAR</sequence>
<dbReference type="EMBL" id="JAFLRJ010000409">
    <property type="protein sequence ID" value="MBO0516540.1"/>
    <property type="molecule type" value="Genomic_DNA"/>
</dbReference>
<dbReference type="AlphaFoldDB" id="A0A939FG87"/>
<evidence type="ECO:0000313" key="1">
    <source>
        <dbReference type="EMBL" id="MBO0516540.1"/>
    </source>
</evidence>
<keyword evidence="2" id="KW-1185">Reference proteome</keyword>
<dbReference type="Proteomes" id="UP000664167">
    <property type="component" value="Unassembled WGS sequence"/>
</dbReference>
<accession>A0A939FG87</accession>